<reference evidence="20" key="1">
    <citation type="submission" date="2017-11" db="EMBL/GenBank/DDBJ databases">
        <title>Uncontacted Amerindians fecal virome includes widely dispersed human pathogens.</title>
        <authorList>
            <person name="Siqueira J.D."/>
            <person name="Dominguez-Bello M.G."/>
            <person name="Deng X."/>
            <person name="Delwart E."/>
        </authorList>
    </citation>
    <scope>NUCLEOTIDE SEQUENCE</scope>
</reference>
<evidence type="ECO:0000256" key="17">
    <source>
        <dbReference type="ARBA" id="ARBA00049360"/>
    </source>
</evidence>
<evidence type="ECO:0000256" key="11">
    <source>
        <dbReference type="ARBA" id="ARBA00022801"/>
    </source>
</evidence>
<dbReference type="GO" id="GO:0003677">
    <property type="term" value="F:DNA binding"/>
    <property type="evidence" value="ECO:0007669"/>
    <property type="project" value="UniProtKB-KW"/>
</dbReference>
<dbReference type="Pfam" id="PF00910">
    <property type="entry name" value="RNA_helicase"/>
    <property type="match status" value="1"/>
</dbReference>
<dbReference type="GO" id="GO:0003724">
    <property type="term" value="F:RNA helicase activity"/>
    <property type="evidence" value="ECO:0007669"/>
    <property type="project" value="InterPro"/>
</dbReference>
<keyword evidence="9" id="KW-0547">Nucleotide-binding</keyword>
<comment type="catalytic activity">
    <reaction evidence="17">
        <text>ATP + H2O = ADP + phosphate + H(+)</text>
        <dbReference type="Rhea" id="RHEA:13065"/>
        <dbReference type="ChEBI" id="CHEBI:15377"/>
        <dbReference type="ChEBI" id="CHEBI:15378"/>
        <dbReference type="ChEBI" id="CHEBI:30616"/>
        <dbReference type="ChEBI" id="CHEBI:43474"/>
        <dbReference type="ChEBI" id="CHEBI:456216"/>
    </reaction>
</comment>
<evidence type="ECO:0000313" key="20">
    <source>
        <dbReference type="EMBL" id="AWU66046.1"/>
    </source>
</evidence>
<evidence type="ECO:0000256" key="16">
    <source>
        <dbReference type="ARBA" id="ARBA00032243"/>
    </source>
</evidence>
<dbReference type="GO" id="GO:0046872">
    <property type="term" value="F:metal ion binding"/>
    <property type="evidence" value="ECO:0007669"/>
    <property type="project" value="UniProtKB-KW"/>
</dbReference>
<evidence type="ECO:0000256" key="2">
    <source>
        <dbReference type="ARBA" id="ARBA00004147"/>
    </source>
</evidence>
<accession>A0A2Z4BSD5</accession>
<dbReference type="PROSITE" id="PS52020">
    <property type="entry name" value="CRESS_DNA_REP"/>
    <property type="match status" value="1"/>
</dbReference>
<evidence type="ECO:0000256" key="12">
    <source>
        <dbReference type="ARBA" id="ARBA00023124"/>
    </source>
</evidence>
<comment type="cofactor">
    <cofactor evidence="1">
        <name>Mn(2+)</name>
        <dbReference type="ChEBI" id="CHEBI:29035"/>
    </cofactor>
</comment>
<evidence type="ECO:0000256" key="1">
    <source>
        <dbReference type="ARBA" id="ARBA00001936"/>
    </source>
</evidence>
<keyword evidence="7" id="KW-0540">Nuclease</keyword>
<evidence type="ECO:0000256" key="7">
    <source>
        <dbReference type="ARBA" id="ARBA00022722"/>
    </source>
</evidence>
<dbReference type="GO" id="GO:0003723">
    <property type="term" value="F:RNA binding"/>
    <property type="evidence" value="ECO:0007669"/>
    <property type="project" value="InterPro"/>
</dbReference>
<dbReference type="GO" id="GO:0006260">
    <property type="term" value="P:DNA replication"/>
    <property type="evidence" value="ECO:0007669"/>
    <property type="project" value="UniProtKB-KW"/>
</dbReference>
<evidence type="ECO:0000259" key="19">
    <source>
        <dbReference type="PROSITE" id="PS52020"/>
    </source>
</evidence>
<feature type="compositionally biased region" description="Basic and acidic residues" evidence="18">
    <location>
        <begin position="311"/>
        <end position="327"/>
    </location>
</feature>
<evidence type="ECO:0000256" key="13">
    <source>
        <dbReference type="ARBA" id="ARBA00023125"/>
    </source>
</evidence>
<evidence type="ECO:0000256" key="9">
    <source>
        <dbReference type="ARBA" id="ARBA00022741"/>
    </source>
</evidence>
<dbReference type="Gene3D" id="3.40.50.300">
    <property type="entry name" value="P-loop containing nucleotide triphosphate hydrolases"/>
    <property type="match status" value="1"/>
</dbReference>
<keyword evidence="14" id="KW-0511">Multifunctional enzyme</keyword>
<feature type="region of interest" description="Disordered" evidence="18">
    <location>
        <begin position="307"/>
        <end position="340"/>
    </location>
</feature>
<keyword evidence="4" id="KW-0808">Transferase</keyword>
<keyword evidence="5" id="KW-0548">Nucleotidyltransferase</keyword>
<evidence type="ECO:0000256" key="3">
    <source>
        <dbReference type="ARBA" id="ARBA00008545"/>
    </source>
</evidence>
<comment type="subcellular location">
    <subcellularLocation>
        <location evidence="2">Host nucleus</location>
    </subcellularLocation>
</comment>
<dbReference type="InterPro" id="IPR000605">
    <property type="entry name" value="Helicase_SF3_ssDNA/RNA_vir"/>
</dbReference>
<keyword evidence="12" id="KW-0190">Covalent protein-DNA linkage</keyword>
<dbReference type="Pfam" id="PF00799">
    <property type="entry name" value="Gemini_AL1"/>
    <property type="match status" value="1"/>
</dbReference>
<dbReference type="GO" id="GO:0004519">
    <property type="term" value="F:endonuclease activity"/>
    <property type="evidence" value="ECO:0007669"/>
    <property type="project" value="UniProtKB-KW"/>
</dbReference>
<dbReference type="SUPFAM" id="SSF52540">
    <property type="entry name" value="P-loop containing nucleoside triphosphate hydrolases"/>
    <property type="match status" value="1"/>
</dbReference>
<name>A0A2Z4BSD5_9VIRU</name>
<organism evidence="20">
    <name type="scientific">Circular ssDNA virus sp</name>
    <dbReference type="NCBI Taxonomy" id="2805939"/>
    <lineage>
        <taxon>Viruses</taxon>
    </lineage>
</organism>
<dbReference type="GO" id="GO:0016779">
    <property type="term" value="F:nucleotidyltransferase activity"/>
    <property type="evidence" value="ECO:0007669"/>
    <property type="project" value="UniProtKB-KW"/>
</dbReference>
<feature type="domain" description="CRESS-DNA virus Rep endonuclease" evidence="19">
    <location>
        <begin position="5"/>
        <end position="114"/>
    </location>
</feature>
<evidence type="ECO:0000256" key="6">
    <source>
        <dbReference type="ARBA" id="ARBA00022705"/>
    </source>
</evidence>
<feature type="compositionally biased region" description="Polar residues" evidence="18">
    <location>
        <begin position="329"/>
        <end position="340"/>
    </location>
</feature>
<evidence type="ECO:0000256" key="18">
    <source>
        <dbReference type="SAM" id="MobiDB-lite"/>
    </source>
</evidence>
<evidence type="ECO:0000256" key="15">
    <source>
        <dbReference type="ARBA" id="ARBA00030754"/>
    </source>
</evidence>
<dbReference type="InterPro" id="IPR049912">
    <property type="entry name" value="CRESS_DNA_REP"/>
</dbReference>
<sequence length="340" mass="39250">MPAEQIKYSQVLLTYPQCSKSKEELMEFIQGLEGIQCAIVAKEDHHETDGEHLHAWIKFTKQQRVTASKWGSLFDWNSIHGHWDKVTCTQRSIADTVTYVMKDGDTLVWNCDPEALKNKEKSHVRKYDNEKILNTPMKELIDEGIINIKDVAAYQRGIAAYKLLDKPAKKSKCRGIWISGRPGTGKSTWAHKFGESVGGYYEKAQNKWWDGYTGEKVVIMDDVDNDALLHYMKIWADTFPCKGEVKGSTVWLHHDWFIVTSNFTIEEICGMKQDGYKYVDAVKRRFKELHVPDHIQYLQWNPEFVWENPDEEPHQEPAAPEPKRPPTEDLSNTLLGSGYQ</sequence>
<dbReference type="GO" id="GO:0000166">
    <property type="term" value="F:nucleotide binding"/>
    <property type="evidence" value="ECO:0007669"/>
    <property type="project" value="UniProtKB-KW"/>
</dbReference>
<evidence type="ECO:0000256" key="14">
    <source>
        <dbReference type="ARBA" id="ARBA00023268"/>
    </source>
</evidence>
<protein>
    <recommendedName>
        <fullName evidence="15">ATP-dependent helicase Rep</fullName>
    </recommendedName>
    <alternativeName>
        <fullName evidence="16">RepP</fullName>
    </alternativeName>
</protein>
<keyword evidence="8" id="KW-0479">Metal-binding</keyword>
<keyword evidence="10" id="KW-0255">Endonuclease</keyword>
<comment type="similarity">
    <text evidence="3">Belongs to the nanoviruses/circoviruses replication-associated protein family.</text>
</comment>
<evidence type="ECO:0000256" key="8">
    <source>
        <dbReference type="ARBA" id="ARBA00022723"/>
    </source>
</evidence>
<dbReference type="InterPro" id="IPR027417">
    <property type="entry name" value="P-loop_NTPase"/>
</dbReference>
<proteinExistence type="inferred from homology"/>
<evidence type="ECO:0000256" key="10">
    <source>
        <dbReference type="ARBA" id="ARBA00022759"/>
    </source>
</evidence>
<keyword evidence="11" id="KW-0378">Hydrolase</keyword>
<dbReference type="EMBL" id="MG571892">
    <property type="protein sequence ID" value="AWU66046.1"/>
    <property type="molecule type" value="Genomic_DNA"/>
</dbReference>
<keyword evidence="13" id="KW-0238">DNA-binding</keyword>
<keyword evidence="6" id="KW-0235">DNA replication</keyword>
<dbReference type="SUPFAM" id="SSF55464">
    <property type="entry name" value="Origin of replication-binding domain, RBD-like"/>
    <property type="match status" value="1"/>
</dbReference>
<dbReference type="GO" id="GO:0042025">
    <property type="term" value="C:host cell nucleus"/>
    <property type="evidence" value="ECO:0007669"/>
    <property type="project" value="UniProtKB-SubCell"/>
</dbReference>
<evidence type="ECO:0000256" key="4">
    <source>
        <dbReference type="ARBA" id="ARBA00022679"/>
    </source>
</evidence>
<evidence type="ECO:0000256" key="5">
    <source>
        <dbReference type="ARBA" id="ARBA00022695"/>
    </source>
</evidence>
<dbReference type="Gene3D" id="3.40.1310.20">
    <property type="match status" value="1"/>
</dbReference>
<dbReference type="GO" id="GO:0016787">
    <property type="term" value="F:hydrolase activity"/>
    <property type="evidence" value="ECO:0007669"/>
    <property type="project" value="UniProtKB-KW"/>
</dbReference>